<evidence type="ECO:0000256" key="4">
    <source>
        <dbReference type="ARBA" id="ARBA00023034"/>
    </source>
</evidence>
<proteinExistence type="predicted"/>
<gene>
    <name evidence="6" type="ORF">GMARGA_LOCUS28989</name>
</gene>
<evidence type="ECO:0000256" key="1">
    <source>
        <dbReference type="ARBA" id="ARBA00004555"/>
    </source>
</evidence>
<accession>A0ABN7WBJ5</accession>
<keyword evidence="4" id="KW-0333">Golgi apparatus</keyword>
<dbReference type="InterPro" id="IPR013041">
    <property type="entry name" value="Clathrin_app_Ig-like_sf"/>
</dbReference>
<sequence length="128" mass="14094">ELLYGLGGDRIPSQFSTTSTSISTNQYVAYNKNGFKVSLNSSKDSNNPNILNIEVTFHNAAVPKTQKLQMQTSSSTSILPSAIAQQTIHIANSQKSNVRLRLRIVYSTPIGAKISIFLTKILISKYIF</sequence>
<feature type="non-terminal residue" evidence="6">
    <location>
        <position position="1"/>
    </location>
</feature>
<comment type="subcellular location">
    <subcellularLocation>
        <location evidence="1">Golgi apparatus</location>
    </subcellularLocation>
</comment>
<dbReference type="EMBL" id="CAJVQB010038199">
    <property type="protein sequence ID" value="CAG8825991.1"/>
    <property type="molecule type" value="Genomic_DNA"/>
</dbReference>
<evidence type="ECO:0000259" key="5">
    <source>
        <dbReference type="PROSITE" id="PS50180"/>
    </source>
</evidence>
<name>A0ABN7WBJ5_GIGMA</name>
<dbReference type="InterPro" id="IPR008153">
    <property type="entry name" value="GAE_dom"/>
</dbReference>
<keyword evidence="7" id="KW-1185">Reference proteome</keyword>
<comment type="caution">
    <text evidence="6">The sequence shown here is derived from an EMBL/GenBank/DDBJ whole genome shotgun (WGS) entry which is preliminary data.</text>
</comment>
<reference evidence="6 7" key="1">
    <citation type="submission" date="2021-06" db="EMBL/GenBank/DDBJ databases">
        <authorList>
            <person name="Kallberg Y."/>
            <person name="Tangrot J."/>
            <person name="Rosling A."/>
        </authorList>
    </citation>
    <scope>NUCLEOTIDE SEQUENCE [LARGE SCALE GENOMIC DNA]</scope>
    <source>
        <strain evidence="6 7">120-4 pot B 10/14</strain>
    </source>
</reference>
<feature type="domain" description="GAE" evidence="5">
    <location>
        <begin position="9"/>
        <end position="125"/>
    </location>
</feature>
<dbReference type="InterPro" id="IPR008152">
    <property type="entry name" value="Clathrin_a/b/g-adaptin_app_Ig"/>
</dbReference>
<evidence type="ECO:0000313" key="6">
    <source>
        <dbReference type="EMBL" id="CAG8825991.1"/>
    </source>
</evidence>
<evidence type="ECO:0000313" key="7">
    <source>
        <dbReference type="Proteomes" id="UP000789901"/>
    </source>
</evidence>
<dbReference type="Pfam" id="PF02883">
    <property type="entry name" value="Alpha_adaptinC2"/>
    <property type="match status" value="1"/>
</dbReference>
<dbReference type="PROSITE" id="PS50180">
    <property type="entry name" value="GAE"/>
    <property type="match status" value="1"/>
</dbReference>
<evidence type="ECO:0000256" key="3">
    <source>
        <dbReference type="ARBA" id="ARBA00022927"/>
    </source>
</evidence>
<protein>
    <submittedName>
        <fullName evidence="6">11467_t:CDS:1</fullName>
    </submittedName>
</protein>
<dbReference type="Proteomes" id="UP000789901">
    <property type="component" value="Unassembled WGS sequence"/>
</dbReference>
<dbReference type="Gene3D" id="2.60.40.1230">
    <property type="match status" value="1"/>
</dbReference>
<organism evidence="6 7">
    <name type="scientific">Gigaspora margarita</name>
    <dbReference type="NCBI Taxonomy" id="4874"/>
    <lineage>
        <taxon>Eukaryota</taxon>
        <taxon>Fungi</taxon>
        <taxon>Fungi incertae sedis</taxon>
        <taxon>Mucoromycota</taxon>
        <taxon>Glomeromycotina</taxon>
        <taxon>Glomeromycetes</taxon>
        <taxon>Diversisporales</taxon>
        <taxon>Gigasporaceae</taxon>
        <taxon>Gigaspora</taxon>
    </lineage>
</organism>
<keyword evidence="2" id="KW-0813">Transport</keyword>
<evidence type="ECO:0000256" key="2">
    <source>
        <dbReference type="ARBA" id="ARBA00022448"/>
    </source>
</evidence>
<dbReference type="SMART" id="SM00809">
    <property type="entry name" value="Alpha_adaptinC2"/>
    <property type="match status" value="1"/>
</dbReference>
<keyword evidence="3" id="KW-0653">Protein transport</keyword>
<dbReference type="SUPFAM" id="SSF49348">
    <property type="entry name" value="Clathrin adaptor appendage domain"/>
    <property type="match status" value="1"/>
</dbReference>